<evidence type="ECO:0000313" key="8">
    <source>
        <dbReference type="EMBL" id="RMB12488.1"/>
    </source>
</evidence>
<evidence type="ECO:0000313" key="9">
    <source>
        <dbReference type="Proteomes" id="UP000271227"/>
    </source>
</evidence>
<dbReference type="EMBL" id="REFR01000009">
    <property type="protein sequence ID" value="RMB12488.1"/>
    <property type="molecule type" value="Genomic_DNA"/>
</dbReference>
<keyword evidence="4" id="KW-0378">Hydrolase</keyword>
<evidence type="ECO:0000256" key="7">
    <source>
        <dbReference type="PIRSR" id="PIRSR600760-2"/>
    </source>
</evidence>
<dbReference type="InParanoid" id="A0A3M0CSH5"/>
<dbReference type="PANTHER" id="PTHR43200">
    <property type="entry name" value="PHOSPHATASE"/>
    <property type="match status" value="1"/>
</dbReference>
<evidence type="ECO:0000256" key="5">
    <source>
        <dbReference type="ARBA" id="ARBA00022842"/>
    </source>
</evidence>
<dbReference type="Gene3D" id="3.40.190.80">
    <property type="match status" value="1"/>
</dbReference>
<sequence>MVNDTLMPSIGPSDSAALSAFAERLADAAAEITLRHFRADMTVDNKEKTGFDPVTIADRGAEDAIRALIEATYPDHGIEGEERPPKPAEGPFTWILDPIDGTRSFICGVPTWGTLIALLYEGRPVIGVIDQPYLKERYVGSPLGTTLNGNAIRTRACTGLSDAVMSTVDPDLFQDGERAVFDTLKTRSKLIRYSLDCYAYAILSAGHFDLILETGMKPYDIMALVPVIRGAGGMVTDWSGNEPGPDGRLVALGDPGMAAEVLPLLTV</sequence>
<evidence type="ECO:0000256" key="1">
    <source>
        <dbReference type="ARBA" id="ARBA00001946"/>
    </source>
</evidence>
<dbReference type="NCBIfam" id="TIGR02067">
    <property type="entry name" value="his_9_HisN"/>
    <property type="match status" value="1"/>
</dbReference>
<accession>A0A3M0CSH5</accession>
<keyword evidence="9" id="KW-1185">Reference proteome</keyword>
<name>A0A3M0CSH5_9PROT</name>
<comment type="caution">
    <text evidence="8">The sequence shown here is derived from an EMBL/GenBank/DDBJ whole genome shotgun (WGS) entry which is preliminary data.</text>
</comment>
<gene>
    <name evidence="8" type="ORF">BXY39_0986</name>
</gene>
<dbReference type="InterPro" id="IPR000760">
    <property type="entry name" value="Inositol_monophosphatase-like"/>
</dbReference>
<evidence type="ECO:0000256" key="6">
    <source>
        <dbReference type="NCBIfam" id="TIGR02067"/>
    </source>
</evidence>
<dbReference type="EC" id="3.1.3.15" evidence="6"/>
<dbReference type="InterPro" id="IPR011809">
    <property type="entry name" value="His_9_proposed"/>
</dbReference>
<feature type="binding site" evidence="7">
    <location>
        <position position="97"/>
    </location>
    <ligand>
        <name>Mg(2+)</name>
        <dbReference type="ChEBI" id="CHEBI:18420"/>
        <label>1</label>
        <note>catalytic</note>
    </ligand>
</feature>
<dbReference type="Pfam" id="PF00459">
    <property type="entry name" value="Inositol_P"/>
    <property type="match status" value="1"/>
</dbReference>
<evidence type="ECO:0000256" key="3">
    <source>
        <dbReference type="ARBA" id="ARBA00022723"/>
    </source>
</evidence>
<dbReference type="AlphaFoldDB" id="A0A3M0CSH5"/>
<dbReference type="Proteomes" id="UP000271227">
    <property type="component" value="Unassembled WGS sequence"/>
</dbReference>
<protein>
    <recommendedName>
        <fullName evidence="6">Histidinol-phosphatase</fullName>
        <ecNumber evidence="6">3.1.3.15</ecNumber>
    </recommendedName>
</protein>
<feature type="binding site" evidence="7">
    <location>
        <position position="220"/>
    </location>
    <ligand>
        <name>Mg(2+)</name>
        <dbReference type="ChEBI" id="CHEBI:18420"/>
        <label>2</label>
    </ligand>
</feature>
<reference evidence="8 9" key="1">
    <citation type="submission" date="2018-10" db="EMBL/GenBank/DDBJ databases">
        <title>Genomic Encyclopedia of Archaeal and Bacterial Type Strains, Phase II (KMG-II): from individual species to whole genera.</title>
        <authorList>
            <person name="Goeker M."/>
        </authorList>
    </citation>
    <scope>NUCLEOTIDE SEQUENCE [LARGE SCALE GENOMIC DNA]</scope>
    <source>
        <strain evidence="8 9">DSM 25217</strain>
    </source>
</reference>
<dbReference type="Gene3D" id="3.30.540.10">
    <property type="entry name" value="Fructose-1,6-Bisphosphatase, subunit A, domain 1"/>
    <property type="match status" value="1"/>
</dbReference>
<dbReference type="PRINTS" id="PR00377">
    <property type="entry name" value="IMPHPHTASES"/>
</dbReference>
<dbReference type="GO" id="GO:0000105">
    <property type="term" value="P:L-histidine biosynthetic process"/>
    <property type="evidence" value="ECO:0007669"/>
    <property type="project" value="UniProtKB-UniRule"/>
</dbReference>
<dbReference type="PANTHER" id="PTHR43200:SF6">
    <property type="entry name" value="3'(2'),5'-BISPHOSPHATE NUCLEOTIDASE"/>
    <property type="match status" value="1"/>
</dbReference>
<dbReference type="SUPFAM" id="SSF56655">
    <property type="entry name" value="Carbohydrate phosphatase"/>
    <property type="match status" value="1"/>
</dbReference>
<evidence type="ECO:0000256" key="2">
    <source>
        <dbReference type="ARBA" id="ARBA00009759"/>
    </source>
</evidence>
<feature type="binding site" evidence="7">
    <location>
        <position position="99"/>
    </location>
    <ligand>
        <name>Mg(2+)</name>
        <dbReference type="ChEBI" id="CHEBI:18420"/>
        <label>1</label>
        <note>catalytic</note>
    </ligand>
</feature>
<keyword evidence="5 7" id="KW-0460">Magnesium</keyword>
<dbReference type="CDD" id="cd01641">
    <property type="entry name" value="Bacterial_IMPase_like_1"/>
    <property type="match status" value="1"/>
</dbReference>
<proteinExistence type="inferred from homology"/>
<dbReference type="InterPro" id="IPR051090">
    <property type="entry name" value="Inositol_monoP_superfamily"/>
</dbReference>
<dbReference type="GO" id="GO:0004401">
    <property type="term" value="F:histidinol-phosphatase activity"/>
    <property type="evidence" value="ECO:0007669"/>
    <property type="project" value="UniProtKB-UniRule"/>
</dbReference>
<feature type="binding site" evidence="7">
    <location>
        <position position="81"/>
    </location>
    <ligand>
        <name>Mg(2+)</name>
        <dbReference type="ChEBI" id="CHEBI:18420"/>
        <label>1</label>
        <note>catalytic</note>
    </ligand>
</feature>
<evidence type="ECO:0000256" key="4">
    <source>
        <dbReference type="ARBA" id="ARBA00022801"/>
    </source>
</evidence>
<keyword evidence="3 7" id="KW-0479">Metal-binding</keyword>
<dbReference type="FunFam" id="3.30.540.10:FF:000030">
    <property type="entry name" value="Inositol monophosphatase"/>
    <property type="match status" value="1"/>
</dbReference>
<comment type="similarity">
    <text evidence="2">Belongs to the inositol monophosphatase superfamily.</text>
</comment>
<dbReference type="GO" id="GO:0046872">
    <property type="term" value="F:metal ion binding"/>
    <property type="evidence" value="ECO:0007669"/>
    <property type="project" value="UniProtKB-KW"/>
</dbReference>
<comment type="cofactor">
    <cofactor evidence="1 7">
        <name>Mg(2+)</name>
        <dbReference type="ChEBI" id="CHEBI:18420"/>
    </cofactor>
</comment>
<feature type="binding site" evidence="7">
    <location>
        <position position="100"/>
    </location>
    <ligand>
        <name>Mg(2+)</name>
        <dbReference type="ChEBI" id="CHEBI:18420"/>
        <label>1</label>
        <note>catalytic</note>
    </ligand>
</feature>
<organism evidence="8 9">
    <name type="scientific">Eilatimonas milleporae</name>
    <dbReference type="NCBI Taxonomy" id="911205"/>
    <lineage>
        <taxon>Bacteria</taxon>
        <taxon>Pseudomonadati</taxon>
        <taxon>Pseudomonadota</taxon>
        <taxon>Alphaproteobacteria</taxon>
        <taxon>Kordiimonadales</taxon>
        <taxon>Kordiimonadaceae</taxon>
        <taxon>Eilatimonas</taxon>
    </lineage>
</organism>